<dbReference type="AlphaFoldDB" id="A0A7J6BHR5"/>
<gene>
    <name evidence="2" type="ORF">G5714_002532</name>
    <name evidence="1" type="ORF">G5714_024670</name>
</gene>
<evidence type="ECO:0000313" key="3">
    <source>
        <dbReference type="Proteomes" id="UP000579812"/>
    </source>
</evidence>
<name>A0A7J6BHR5_9TELE</name>
<evidence type="ECO:0000313" key="1">
    <source>
        <dbReference type="EMBL" id="KAF4094667.1"/>
    </source>
</evidence>
<accession>A0A7J6BHR5</accession>
<organism evidence="1 3">
    <name type="scientific">Onychostoma macrolepis</name>
    <dbReference type="NCBI Taxonomy" id="369639"/>
    <lineage>
        <taxon>Eukaryota</taxon>
        <taxon>Metazoa</taxon>
        <taxon>Chordata</taxon>
        <taxon>Craniata</taxon>
        <taxon>Vertebrata</taxon>
        <taxon>Euteleostomi</taxon>
        <taxon>Actinopterygii</taxon>
        <taxon>Neopterygii</taxon>
        <taxon>Teleostei</taxon>
        <taxon>Ostariophysi</taxon>
        <taxon>Cypriniformes</taxon>
        <taxon>Cyprinidae</taxon>
        <taxon>Acrossocheilinae</taxon>
        <taxon>Onychostoma</taxon>
    </lineage>
</organism>
<reference evidence="1 3" key="1">
    <citation type="submission" date="2020-04" db="EMBL/GenBank/DDBJ databases">
        <title>Chromosome-level genome assembly of a cyprinid fish Onychostoma macrolepis by integration of Nanopore Sequencing, Bionano and Hi-C technology.</title>
        <authorList>
            <person name="Wang D."/>
        </authorList>
    </citation>
    <scope>NUCLEOTIDE SEQUENCE [LARGE SCALE GENOMIC DNA]</scope>
    <source>
        <strain evidence="1">SWU-2019</strain>
        <tissue evidence="1">Muscle</tissue>
    </source>
</reference>
<dbReference type="EMBL" id="JAAMOB010000029">
    <property type="protein sequence ID" value="KAF4094667.1"/>
    <property type="molecule type" value="Genomic_DNA"/>
</dbReference>
<proteinExistence type="predicted"/>
<comment type="caution">
    <text evidence="1">The sequence shown here is derived from an EMBL/GenBank/DDBJ whole genome shotgun (WGS) entry which is preliminary data.</text>
</comment>
<sequence length="120" mass="13288">MCVSSSRVTSSISGVSRECLFVWTEEACGAAHVVPDCFCVLEFECPVPCKPFKPCRIPSRYGPSSRGTLLARLQEWMRNLPRTAITYCYVVGVIRIRVCVDESLSLGGGLFRLQCSTFVV</sequence>
<evidence type="ECO:0000313" key="2">
    <source>
        <dbReference type="EMBL" id="KAF4115043.1"/>
    </source>
</evidence>
<dbReference type="Proteomes" id="UP000579812">
    <property type="component" value="Unassembled WGS sequence"/>
</dbReference>
<keyword evidence="3" id="KW-1185">Reference proteome</keyword>
<protein>
    <submittedName>
        <fullName evidence="1">Uncharacterized protein</fullName>
    </submittedName>
</protein>
<dbReference type="EMBL" id="JAAMOB010000003">
    <property type="protein sequence ID" value="KAF4115043.1"/>
    <property type="molecule type" value="Genomic_DNA"/>
</dbReference>